<accession>A0A3N6MMR9</accession>
<protein>
    <submittedName>
        <fullName evidence="1">Uncharacterized protein</fullName>
    </submittedName>
</protein>
<dbReference type="RefSeq" id="WP_124194765.1">
    <property type="nucleotide sequence ID" value="NZ_REGA01000004.1"/>
</dbReference>
<keyword evidence="2" id="KW-1185">Reference proteome</keyword>
<dbReference type="OrthoDB" id="374925at2157"/>
<name>A0A3N6MMR9_NATCH</name>
<organism evidence="1 2">
    <name type="scientific">Natrarchaeobius chitinivorans</name>
    <dbReference type="NCBI Taxonomy" id="1679083"/>
    <lineage>
        <taxon>Archaea</taxon>
        <taxon>Methanobacteriati</taxon>
        <taxon>Methanobacteriota</taxon>
        <taxon>Stenosarchaea group</taxon>
        <taxon>Halobacteria</taxon>
        <taxon>Halobacteriales</taxon>
        <taxon>Natrialbaceae</taxon>
        <taxon>Natrarchaeobius</taxon>
    </lineage>
</organism>
<gene>
    <name evidence="1" type="ORF">EA473_06135</name>
</gene>
<evidence type="ECO:0000313" key="2">
    <source>
        <dbReference type="Proteomes" id="UP000282323"/>
    </source>
</evidence>
<sequence length="150" mass="16876">MQETDLNPRCVNVQCNTTINRSELNRFINEIENGDVEWPSSADADLLREIRANADEIERDYQEEAEGVRDTIVEHLLDHPNADAKIREMDGETTTDVWGGHGLDVWRIVRHHITVPSEANTSEVMDVVINLGIIPQYPAVTITAETESPA</sequence>
<evidence type="ECO:0000313" key="1">
    <source>
        <dbReference type="EMBL" id="RQG95766.1"/>
    </source>
</evidence>
<comment type="caution">
    <text evidence="1">The sequence shown here is derived from an EMBL/GenBank/DDBJ whole genome shotgun (WGS) entry which is preliminary data.</text>
</comment>
<reference evidence="1 2" key="1">
    <citation type="submission" date="2018-10" db="EMBL/GenBank/DDBJ databases">
        <title>Natrarchaeobius chitinivorans gen. nov., sp. nov., and Natrarchaeobius haloalkaliphilus sp. nov., alkaliphilic, chitin-utilizing haloarchaea from hypersaline alkaline lakes.</title>
        <authorList>
            <person name="Sorokin D.Y."/>
            <person name="Elcheninov A.G."/>
            <person name="Kostrikina N.A."/>
            <person name="Bale N.J."/>
            <person name="Sinninghe Damste J.S."/>
            <person name="Khijniak T.V."/>
            <person name="Kublanov I.V."/>
            <person name="Toshchakov S.V."/>
        </authorList>
    </citation>
    <scope>NUCLEOTIDE SEQUENCE [LARGE SCALE GENOMIC DNA]</scope>
    <source>
        <strain evidence="1 2">AArcht4T</strain>
    </source>
</reference>
<dbReference type="AlphaFoldDB" id="A0A3N6MMR9"/>
<proteinExistence type="predicted"/>
<dbReference type="Proteomes" id="UP000282323">
    <property type="component" value="Unassembled WGS sequence"/>
</dbReference>
<dbReference type="EMBL" id="REGA01000004">
    <property type="protein sequence ID" value="RQG95766.1"/>
    <property type="molecule type" value="Genomic_DNA"/>
</dbReference>